<dbReference type="InterPro" id="IPR001680">
    <property type="entry name" value="WD40_rpt"/>
</dbReference>
<dbReference type="SUPFAM" id="SSF50978">
    <property type="entry name" value="WD40 repeat-like"/>
    <property type="match status" value="2"/>
</dbReference>
<feature type="region of interest" description="Disordered" evidence="2">
    <location>
        <begin position="218"/>
        <end position="251"/>
    </location>
</feature>
<feature type="compositionally biased region" description="Basic residues" evidence="2">
    <location>
        <begin position="240"/>
        <end position="249"/>
    </location>
</feature>
<dbReference type="GO" id="GO:0005634">
    <property type="term" value="C:nucleus"/>
    <property type="evidence" value="ECO:0007669"/>
    <property type="project" value="TreeGrafter"/>
</dbReference>
<dbReference type="InterPro" id="IPR056432">
    <property type="entry name" value="Beta-prop_GEMI5_1st"/>
</dbReference>
<feature type="compositionally biased region" description="Acidic residues" evidence="2">
    <location>
        <begin position="319"/>
        <end position="329"/>
    </location>
</feature>
<feature type="domain" description="Gem-associated protein 5 second beta-propeller" evidence="5">
    <location>
        <begin position="410"/>
        <end position="686"/>
    </location>
</feature>
<dbReference type="PROSITE" id="PS50294">
    <property type="entry name" value="WD_REPEATS_REGION"/>
    <property type="match status" value="1"/>
</dbReference>
<dbReference type="Pfam" id="PF23770">
    <property type="entry name" value="Beta-prop_RIG_1st"/>
    <property type="match status" value="1"/>
</dbReference>
<dbReference type="VEuPathDB" id="VectorBase:ACON2_029261"/>
<evidence type="ECO:0000259" key="4">
    <source>
        <dbReference type="Pfam" id="PF23774"/>
    </source>
</evidence>
<keyword evidence="1" id="KW-0853">WD repeat</keyword>
<proteinExistence type="predicted"/>
<name>A0A8W7P070_ANOCL</name>
<dbReference type="AlphaFoldDB" id="A0A8W7P070"/>
<dbReference type="Pfam" id="PF23775">
    <property type="entry name" value="Beta-prop_RIG_2nd"/>
    <property type="match status" value="1"/>
</dbReference>
<accession>A0A8W7P070</accession>
<dbReference type="InterPro" id="IPR056421">
    <property type="entry name" value="TPR_GEMI5"/>
</dbReference>
<dbReference type="PANTHER" id="PTHR46362:SF1">
    <property type="entry name" value="GEM-ASSOCIATED PROTEIN 5"/>
    <property type="match status" value="1"/>
</dbReference>
<feature type="region of interest" description="Disordered" evidence="2">
    <location>
        <begin position="315"/>
        <end position="347"/>
    </location>
</feature>
<dbReference type="Proteomes" id="UP000075882">
    <property type="component" value="Unassembled WGS sequence"/>
</dbReference>
<evidence type="ECO:0008006" key="7">
    <source>
        <dbReference type="Google" id="ProtNLM"/>
    </source>
</evidence>
<dbReference type="GO" id="GO:0000387">
    <property type="term" value="P:spliceosomal snRNP assembly"/>
    <property type="evidence" value="ECO:0007669"/>
    <property type="project" value="TreeGrafter"/>
</dbReference>
<dbReference type="InterPro" id="IPR052640">
    <property type="entry name" value="Gemin-5"/>
</dbReference>
<evidence type="ECO:0000313" key="6">
    <source>
        <dbReference type="EnsemblMetazoa" id="ACOM022494-PA.1"/>
    </source>
</evidence>
<evidence type="ECO:0000259" key="5">
    <source>
        <dbReference type="Pfam" id="PF23775"/>
    </source>
</evidence>
<dbReference type="InterPro" id="IPR056424">
    <property type="entry name" value="Beta-prop_GEMI5_2nd"/>
</dbReference>
<evidence type="ECO:0000256" key="2">
    <source>
        <dbReference type="SAM" id="MobiDB-lite"/>
    </source>
</evidence>
<feature type="compositionally biased region" description="Basic and acidic residues" evidence="2">
    <location>
        <begin position="826"/>
        <end position="837"/>
    </location>
</feature>
<evidence type="ECO:0000256" key="1">
    <source>
        <dbReference type="PROSITE-ProRule" id="PRU00221"/>
    </source>
</evidence>
<dbReference type="SMART" id="SM00320">
    <property type="entry name" value="WD40"/>
    <property type="match status" value="4"/>
</dbReference>
<dbReference type="InterPro" id="IPR036322">
    <property type="entry name" value="WD40_repeat_dom_sf"/>
</dbReference>
<dbReference type="Pfam" id="PF23774">
    <property type="entry name" value="TPR_GEMI5"/>
    <property type="match status" value="1"/>
</dbReference>
<feature type="region of interest" description="Disordered" evidence="2">
    <location>
        <begin position="799"/>
        <end position="854"/>
    </location>
</feature>
<reference evidence="6" key="1">
    <citation type="submission" date="2022-08" db="UniProtKB">
        <authorList>
            <consortium name="EnsemblMetazoa"/>
        </authorList>
    </citation>
    <scope>IDENTIFICATION</scope>
</reference>
<sequence length="1060" mass="120027">MEGFVAPIIHRWYHQNSLISTPDNGILYCSRYEVVYIPPLDTGCLPKTQLINVHGFTKSLACSPDWSAKRLFATLDEYNVLYVWDLDLGQPVHGHRGHATAPKAPTSRQQFKDVTSAICFSAHGKVISCDRSDLVVYCLLADSYKAMPDFFRNKTVVTLVPSPVDRDVFIAGLKDGLIQIFSIKKMAILHTLRSHDKEIVSIECMTVPVLKGNVWRKRENNPEAGSGNVPDSASKTVQNRPKKQARKKTVPVADDSDFLDIYDFNESQEEFGTIIDREAKDDKQNQFREKAKTVEGFNFLEACENLKEDILKAANRREEEEEEEDDEAGEQSTLAQEDFNTDDENDLDDCEKLRDYVVVDNEDREAEEEPLDDREEFESKLILVSGSRENVVWFWDYETGLPIDKIVIPIALASAAPRIEKLNLASLQPDNIPFKPFTNKISGFVMFLAWHPEEEDKLAFATNEGRVGVLDTSSMSNVPVIMKPFINKEVYALHWCFLTNDKQERRLVLFACGTNELAYYHMSGAHKYEPVRCKQFGQVSNISGTDKMCFIGTQQGSIYITGLDENLKQLYCHKVANRYISSVEYKQNYLAVGSNDHAIRLINLSDGFDGEQENEIITLEGHTEGICKVKWNRGDTMLLLSSSYDCSIRIWDALSATCLSVFYTKSFAYGAIFSPLDENIILYVGKGIPLSSYDYTKQHDKVPKASSKKYPKIKFATLEDSKPVETMPGKKRGRGNKQPAAVSVNEAVDQLTDEVKKVTLKEGAAVKPMPTPTLATTLPLTYRETNKVKDVLECIVKLLHTPDPEPEPTKLDEDENGSDNESLDEEFNRLIKPKAIEQKQPVVEPPVNDSEMSAPDEKMFYNERLFSTEQNLKQLIEEEAKMHTITDVSSIGMVMLPQLLHKLKDTILGCITKKKLTPQMLALAPYVSHMFWRQCCQAYAYQLIEGQQPLAAVPYFLASHKVDSSIEELCDAKYFREAWVICRLQKMPDDPILEQVASKWAHHLDVIGNYEAAALVWTGVKKYKEAIEVLTKRRDINEDIKRTIDELNAKLQGAPKAEAK</sequence>
<dbReference type="InterPro" id="IPR015943">
    <property type="entry name" value="WD40/YVTN_repeat-like_dom_sf"/>
</dbReference>
<feature type="domain" description="Gem-associated protein 5 first beta-propeller" evidence="3">
    <location>
        <begin position="23"/>
        <end position="333"/>
    </location>
</feature>
<dbReference type="PANTHER" id="PTHR46362">
    <property type="entry name" value="GEM-ASSOCIATED PROTEIN 5"/>
    <property type="match status" value="1"/>
</dbReference>
<protein>
    <recommendedName>
        <fullName evidence="7">WD repeat-containing protein 55 homolog</fullName>
    </recommendedName>
</protein>
<feature type="compositionally biased region" description="Basic and acidic residues" evidence="2">
    <location>
        <begin position="800"/>
        <end position="811"/>
    </location>
</feature>
<dbReference type="PROSITE" id="PS50082">
    <property type="entry name" value="WD_REPEATS_2"/>
    <property type="match status" value="1"/>
</dbReference>
<organism evidence="6">
    <name type="scientific">Anopheles coluzzii</name>
    <name type="common">African malaria mosquito</name>
    <dbReference type="NCBI Taxonomy" id="1518534"/>
    <lineage>
        <taxon>Eukaryota</taxon>
        <taxon>Metazoa</taxon>
        <taxon>Ecdysozoa</taxon>
        <taxon>Arthropoda</taxon>
        <taxon>Hexapoda</taxon>
        <taxon>Insecta</taxon>
        <taxon>Pterygota</taxon>
        <taxon>Neoptera</taxon>
        <taxon>Endopterygota</taxon>
        <taxon>Diptera</taxon>
        <taxon>Nematocera</taxon>
        <taxon>Culicoidea</taxon>
        <taxon>Culicidae</taxon>
        <taxon>Anophelinae</taxon>
        <taxon>Anopheles</taxon>
    </lineage>
</organism>
<feature type="compositionally biased region" description="Acidic residues" evidence="2">
    <location>
        <begin position="812"/>
        <end position="825"/>
    </location>
</feature>
<evidence type="ECO:0000259" key="3">
    <source>
        <dbReference type="Pfam" id="PF23770"/>
    </source>
</evidence>
<dbReference type="GO" id="GO:0032797">
    <property type="term" value="C:SMN complex"/>
    <property type="evidence" value="ECO:0007669"/>
    <property type="project" value="TreeGrafter"/>
</dbReference>
<dbReference type="GO" id="GO:0003730">
    <property type="term" value="F:mRNA 3'-UTR binding"/>
    <property type="evidence" value="ECO:0007669"/>
    <property type="project" value="TreeGrafter"/>
</dbReference>
<dbReference type="Gene3D" id="2.130.10.10">
    <property type="entry name" value="YVTN repeat-like/Quinoprotein amine dehydrogenase"/>
    <property type="match status" value="2"/>
</dbReference>
<feature type="domain" description="Gem-associated protein 5 TPR" evidence="4">
    <location>
        <begin position="865"/>
        <end position="1037"/>
    </location>
</feature>
<feature type="repeat" description="WD" evidence="1">
    <location>
        <begin position="619"/>
        <end position="661"/>
    </location>
</feature>
<dbReference type="EnsemblMetazoa" id="ACOM022494-RA">
    <property type="protein sequence ID" value="ACOM022494-PA.1"/>
    <property type="gene ID" value="ACOM022494"/>
</dbReference>
<feature type="compositionally biased region" description="Polar residues" evidence="2">
    <location>
        <begin position="229"/>
        <end position="239"/>
    </location>
</feature>